<feature type="transmembrane region" description="Helical" evidence="1">
    <location>
        <begin position="63"/>
        <end position="85"/>
    </location>
</feature>
<keyword evidence="3" id="KW-1185">Reference proteome</keyword>
<dbReference type="AlphaFoldDB" id="A0A5B2WA00"/>
<keyword evidence="1" id="KW-1133">Transmembrane helix</keyword>
<accession>A0A5B2WA00</accession>
<keyword evidence="1" id="KW-0472">Membrane</keyword>
<proteinExistence type="predicted"/>
<feature type="transmembrane region" description="Helical" evidence="1">
    <location>
        <begin position="91"/>
        <end position="115"/>
    </location>
</feature>
<name>A0A5B2WA00_9PSEU</name>
<organism evidence="2 3">
    <name type="scientific">Solihabitans fulvus</name>
    <dbReference type="NCBI Taxonomy" id="1892852"/>
    <lineage>
        <taxon>Bacteria</taxon>
        <taxon>Bacillati</taxon>
        <taxon>Actinomycetota</taxon>
        <taxon>Actinomycetes</taxon>
        <taxon>Pseudonocardiales</taxon>
        <taxon>Pseudonocardiaceae</taxon>
        <taxon>Solihabitans</taxon>
    </lineage>
</organism>
<evidence type="ECO:0000313" key="2">
    <source>
        <dbReference type="EMBL" id="KAA2247019.1"/>
    </source>
</evidence>
<comment type="caution">
    <text evidence="2">The sequence shown here is derived from an EMBL/GenBank/DDBJ whole genome shotgun (WGS) entry which is preliminary data.</text>
</comment>
<protein>
    <submittedName>
        <fullName evidence="2">Uncharacterized protein</fullName>
    </submittedName>
</protein>
<gene>
    <name evidence="2" type="ORF">F0L68_40455</name>
</gene>
<reference evidence="2 3" key="2">
    <citation type="submission" date="2019-09" db="EMBL/GenBank/DDBJ databases">
        <authorList>
            <person name="Jin C."/>
        </authorList>
    </citation>
    <scope>NUCLEOTIDE SEQUENCE [LARGE SCALE GENOMIC DNA]</scope>
    <source>
        <strain evidence="2 3">AN110305</strain>
    </source>
</reference>
<sequence length="195" mass="20390">MKDTVLPRGVRSTKKILTGEFARRFRPSSETGFAGAENPDLAEVLAAEAAEISRQEGRADTKAIQVGALAGTLATVAAAAIGVVLSHAVGWPALAITGLLAAAAASWIAAVAVLLRRVIRPQLGAATRGTFVSGRQTDELDGMTLISYHRARIDRQGPLVLARYQHLRRAVDLLLYGFVPLGAGVLAATLTAALT</sequence>
<dbReference type="RefSeq" id="WP_149855223.1">
    <property type="nucleotide sequence ID" value="NZ_VUOB01000120.1"/>
</dbReference>
<evidence type="ECO:0000256" key="1">
    <source>
        <dbReference type="SAM" id="Phobius"/>
    </source>
</evidence>
<evidence type="ECO:0000313" key="3">
    <source>
        <dbReference type="Proteomes" id="UP000323454"/>
    </source>
</evidence>
<feature type="transmembrane region" description="Helical" evidence="1">
    <location>
        <begin position="173"/>
        <end position="194"/>
    </location>
</feature>
<reference evidence="2 3" key="1">
    <citation type="submission" date="2019-09" db="EMBL/GenBank/DDBJ databases">
        <title>Goodfellowia gen. nov., a new genus of the Pseudonocardineae related to Actinoalloteichus, containing Goodfellowia coeruleoviolacea gen. nov., comb. nov. gen. nov., comb. nov.</title>
        <authorList>
            <person name="Labeda D."/>
        </authorList>
    </citation>
    <scope>NUCLEOTIDE SEQUENCE [LARGE SCALE GENOMIC DNA]</scope>
    <source>
        <strain evidence="2 3">AN110305</strain>
    </source>
</reference>
<keyword evidence="1" id="KW-0812">Transmembrane</keyword>
<dbReference type="Proteomes" id="UP000323454">
    <property type="component" value="Unassembled WGS sequence"/>
</dbReference>
<dbReference type="EMBL" id="VUOB01000120">
    <property type="protein sequence ID" value="KAA2247019.1"/>
    <property type="molecule type" value="Genomic_DNA"/>
</dbReference>